<dbReference type="SMART" id="SM00155">
    <property type="entry name" value="PLDc"/>
    <property type="match status" value="2"/>
</dbReference>
<dbReference type="AlphaFoldDB" id="A0ABD5X2J5"/>
<reference evidence="2 3" key="1">
    <citation type="journal article" date="2019" name="Int. J. Syst. Evol. Microbiol.">
        <title>The Global Catalogue of Microorganisms (GCM) 10K type strain sequencing project: providing services to taxonomists for standard genome sequencing and annotation.</title>
        <authorList>
            <consortium name="The Broad Institute Genomics Platform"/>
            <consortium name="The Broad Institute Genome Sequencing Center for Infectious Disease"/>
            <person name="Wu L."/>
            <person name="Ma J."/>
        </authorList>
    </citation>
    <scope>NUCLEOTIDE SEQUENCE [LARGE SCALE GENOMIC DNA]</scope>
    <source>
        <strain evidence="2 3">DT55</strain>
    </source>
</reference>
<dbReference type="PANTHER" id="PTHR21248:SF22">
    <property type="entry name" value="PHOSPHOLIPASE D"/>
    <property type="match status" value="1"/>
</dbReference>
<evidence type="ECO:0000259" key="1">
    <source>
        <dbReference type="PROSITE" id="PS50035"/>
    </source>
</evidence>
<protein>
    <submittedName>
        <fullName evidence="2">Phosphatidylserine/phosphatidylglycerophosphate/ cardiolipin synthase family protein</fullName>
    </submittedName>
</protein>
<organism evidence="2 3">
    <name type="scientific">Halobaculum marinum</name>
    <dbReference type="NCBI Taxonomy" id="3031996"/>
    <lineage>
        <taxon>Archaea</taxon>
        <taxon>Methanobacteriati</taxon>
        <taxon>Methanobacteriota</taxon>
        <taxon>Stenosarchaea group</taxon>
        <taxon>Halobacteria</taxon>
        <taxon>Halobacteriales</taxon>
        <taxon>Haloferacaceae</taxon>
        <taxon>Halobaculum</taxon>
    </lineage>
</organism>
<proteinExistence type="predicted"/>
<dbReference type="EMBL" id="JBHTAG010000003">
    <property type="protein sequence ID" value="MFC7098745.1"/>
    <property type="molecule type" value="Genomic_DNA"/>
</dbReference>
<dbReference type="Proteomes" id="UP001596388">
    <property type="component" value="Unassembled WGS sequence"/>
</dbReference>
<comment type="caution">
    <text evidence="2">The sequence shown here is derived from an EMBL/GenBank/DDBJ whole genome shotgun (WGS) entry which is preliminary data.</text>
</comment>
<dbReference type="SUPFAM" id="SSF56024">
    <property type="entry name" value="Phospholipase D/nuclease"/>
    <property type="match status" value="2"/>
</dbReference>
<dbReference type="GO" id="GO:0032049">
    <property type="term" value="P:cardiolipin biosynthetic process"/>
    <property type="evidence" value="ECO:0007669"/>
    <property type="project" value="UniProtKB-ARBA"/>
</dbReference>
<dbReference type="RefSeq" id="WP_276236706.1">
    <property type="nucleotide sequence ID" value="NZ_CP119989.1"/>
</dbReference>
<dbReference type="PANTHER" id="PTHR21248">
    <property type="entry name" value="CARDIOLIPIN SYNTHASE"/>
    <property type="match status" value="1"/>
</dbReference>
<dbReference type="InterPro" id="IPR025202">
    <property type="entry name" value="PLD-like_dom"/>
</dbReference>
<accession>A0ABD5X2J5</accession>
<dbReference type="Pfam" id="PF13091">
    <property type="entry name" value="PLDc_2"/>
    <property type="match status" value="2"/>
</dbReference>
<dbReference type="CDD" id="cd09128">
    <property type="entry name" value="PLDc_unchar1_2"/>
    <property type="match status" value="1"/>
</dbReference>
<sequence>MSRPARAARIARVAALVLLLSAVTVAPVAGHQSAATATDPHIDVVLPNPVADDDAGEYVAVAVPAGNWTVSDGESTVRIHSETGGVVVVTGDPRAVVDPPDGRVLDADLSLSNAGERLVLARAGAGGEEGEVVDVVSYERAPEGKRWVDGADPQWRPVGYDARSPQSLGATEATAFVLPDAPGPPVAPIRRATDRVLLAGYTFASERVAEALIDAQGRGATVRVLLDGGPVGGITERQAALLDRLVAAGVEVRVVAGPRARFRYHHAKYAVADDTAVVLTENWKPSGTGGADSRGWGVVLRSDRSADALAFLYRSDAGWRDAVPWREFRTGRAFTDADDAGADDAGGDETYPTRHDPADVRVERVTLLTAPGNAASGVVAVVDDADERVDVLQPTVADGPLLAATRRAAERGVTVRLLLSNAWYVAEENAALAERLNDWADRADVPFEARVADPDGRFGKVHAKGVVADDTAVVGSLNWNPTSATENREVVVALEGDAVADYYRESYAADWRAGRGGQRGDGAPLPPVLGVAAVGAAAGVALLLHRRVTFEADGGDDGGGPIG</sequence>
<feature type="domain" description="PLD phosphodiesterase" evidence="1">
    <location>
        <begin position="457"/>
        <end position="483"/>
    </location>
</feature>
<dbReference type="PROSITE" id="PS50035">
    <property type="entry name" value="PLD"/>
    <property type="match status" value="1"/>
</dbReference>
<dbReference type="InterPro" id="IPR001736">
    <property type="entry name" value="PLipase_D/transphosphatidylase"/>
</dbReference>
<gene>
    <name evidence="2" type="ORF">ACFQKD_15675</name>
</gene>
<dbReference type="Gene3D" id="3.30.870.10">
    <property type="entry name" value="Endonuclease Chain A"/>
    <property type="match status" value="2"/>
</dbReference>
<evidence type="ECO:0000313" key="3">
    <source>
        <dbReference type="Proteomes" id="UP001596388"/>
    </source>
</evidence>
<name>A0ABD5X2J5_9EURY</name>
<keyword evidence="3" id="KW-1185">Reference proteome</keyword>
<dbReference type="GeneID" id="79270320"/>
<evidence type="ECO:0000313" key="2">
    <source>
        <dbReference type="EMBL" id="MFC7098745.1"/>
    </source>
</evidence>
<dbReference type="GO" id="GO:0030572">
    <property type="term" value="F:phosphatidyltransferase activity"/>
    <property type="evidence" value="ECO:0007669"/>
    <property type="project" value="UniProtKB-ARBA"/>
</dbReference>